<feature type="region of interest" description="Disordered" evidence="1">
    <location>
        <begin position="22"/>
        <end position="50"/>
    </location>
</feature>
<dbReference type="EMBL" id="JADYXP020000015">
    <property type="protein sequence ID" value="KAL0109130.1"/>
    <property type="molecule type" value="Genomic_DNA"/>
</dbReference>
<dbReference type="Proteomes" id="UP001430953">
    <property type="component" value="Unassembled WGS sequence"/>
</dbReference>
<keyword evidence="3" id="KW-1185">Reference proteome</keyword>
<comment type="caution">
    <text evidence="2">The sequence shown here is derived from an EMBL/GenBank/DDBJ whole genome shotgun (WGS) entry which is preliminary data.</text>
</comment>
<evidence type="ECO:0000313" key="2">
    <source>
        <dbReference type="EMBL" id="KAL0109130.1"/>
    </source>
</evidence>
<evidence type="ECO:0000256" key="1">
    <source>
        <dbReference type="SAM" id="MobiDB-lite"/>
    </source>
</evidence>
<sequence length="50" mass="5719">MVKSARVKHNESERIISTSCNFSKRKSSKGPSFFGSENRRAIKNTMRSEI</sequence>
<gene>
    <name evidence="2" type="ORF">PUN28_014315</name>
</gene>
<evidence type="ECO:0008006" key="4">
    <source>
        <dbReference type="Google" id="ProtNLM"/>
    </source>
</evidence>
<dbReference type="AlphaFoldDB" id="A0AAW2F1P1"/>
<accession>A0AAW2F1P1</accession>
<organism evidence="2 3">
    <name type="scientific">Cardiocondyla obscurior</name>
    <dbReference type="NCBI Taxonomy" id="286306"/>
    <lineage>
        <taxon>Eukaryota</taxon>
        <taxon>Metazoa</taxon>
        <taxon>Ecdysozoa</taxon>
        <taxon>Arthropoda</taxon>
        <taxon>Hexapoda</taxon>
        <taxon>Insecta</taxon>
        <taxon>Pterygota</taxon>
        <taxon>Neoptera</taxon>
        <taxon>Endopterygota</taxon>
        <taxon>Hymenoptera</taxon>
        <taxon>Apocrita</taxon>
        <taxon>Aculeata</taxon>
        <taxon>Formicoidea</taxon>
        <taxon>Formicidae</taxon>
        <taxon>Myrmicinae</taxon>
        <taxon>Cardiocondyla</taxon>
    </lineage>
</organism>
<protein>
    <recommendedName>
        <fullName evidence="4">Ribosomal protein L32</fullName>
    </recommendedName>
</protein>
<reference evidence="2 3" key="1">
    <citation type="submission" date="2023-03" db="EMBL/GenBank/DDBJ databases">
        <title>High recombination rates correlate with genetic variation in Cardiocondyla obscurior ants.</title>
        <authorList>
            <person name="Errbii M."/>
        </authorList>
    </citation>
    <scope>NUCLEOTIDE SEQUENCE [LARGE SCALE GENOMIC DNA]</scope>
    <source>
        <strain evidence="2">Alpha-2009</strain>
        <tissue evidence="2">Whole body</tissue>
    </source>
</reference>
<proteinExistence type="predicted"/>
<evidence type="ECO:0000313" key="3">
    <source>
        <dbReference type="Proteomes" id="UP001430953"/>
    </source>
</evidence>
<name>A0AAW2F1P1_9HYME</name>